<evidence type="ECO:0000313" key="2">
    <source>
        <dbReference type="Proteomes" id="UP000680865"/>
    </source>
</evidence>
<accession>A0A919SZY9</accession>
<reference evidence="1" key="1">
    <citation type="submission" date="2021-03" db="EMBL/GenBank/DDBJ databases">
        <title>Whole genome shotgun sequence of Actinoplanes consettensis NBRC 14913.</title>
        <authorList>
            <person name="Komaki H."/>
            <person name="Tamura T."/>
        </authorList>
    </citation>
    <scope>NUCLEOTIDE SEQUENCE</scope>
    <source>
        <strain evidence="1">NBRC 14913</strain>
    </source>
</reference>
<name>A0A919SZY9_9ACTN</name>
<keyword evidence="2" id="KW-1185">Reference proteome</keyword>
<sequence length="70" mass="8014">MIQDDDEQWWGTAKQLREHTQLPISDAMLQHWVARKGLRKVRGRDAAGRPCVIFPLVEVAAIWRAVHPSA</sequence>
<dbReference type="AlphaFoldDB" id="A0A919SZY9"/>
<dbReference type="Proteomes" id="UP000680865">
    <property type="component" value="Unassembled WGS sequence"/>
</dbReference>
<protein>
    <submittedName>
        <fullName evidence="1">Uncharacterized protein</fullName>
    </submittedName>
</protein>
<dbReference type="RefSeq" id="WP_213002630.1">
    <property type="nucleotide sequence ID" value="NZ_BAAATW010000006.1"/>
</dbReference>
<gene>
    <name evidence="1" type="ORF">Aco04nite_82610</name>
</gene>
<organism evidence="1 2">
    <name type="scientific">Winogradskya consettensis</name>
    <dbReference type="NCBI Taxonomy" id="113560"/>
    <lineage>
        <taxon>Bacteria</taxon>
        <taxon>Bacillati</taxon>
        <taxon>Actinomycetota</taxon>
        <taxon>Actinomycetes</taxon>
        <taxon>Micromonosporales</taxon>
        <taxon>Micromonosporaceae</taxon>
        <taxon>Winogradskya</taxon>
    </lineage>
</organism>
<evidence type="ECO:0000313" key="1">
    <source>
        <dbReference type="EMBL" id="GIM82656.1"/>
    </source>
</evidence>
<comment type="caution">
    <text evidence="1">The sequence shown here is derived from an EMBL/GenBank/DDBJ whole genome shotgun (WGS) entry which is preliminary data.</text>
</comment>
<dbReference type="EMBL" id="BOQP01000052">
    <property type="protein sequence ID" value="GIM82656.1"/>
    <property type="molecule type" value="Genomic_DNA"/>
</dbReference>
<proteinExistence type="predicted"/>